<dbReference type="PROSITE" id="PS50106">
    <property type="entry name" value="PDZ"/>
    <property type="match status" value="2"/>
</dbReference>
<evidence type="ECO:0000256" key="13">
    <source>
        <dbReference type="ARBA" id="ARBA00023016"/>
    </source>
</evidence>
<keyword evidence="10" id="KW-0574">Periplasm</keyword>
<evidence type="ECO:0000256" key="5">
    <source>
        <dbReference type="ARBA" id="ARBA00013035"/>
    </source>
</evidence>
<evidence type="ECO:0000259" key="17">
    <source>
        <dbReference type="PROSITE" id="PS50106"/>
    </source>
</evidence>
<comment type="caution">
    <text evidence="18">The sequence shown here is derived from an EMBL/GenBank/DDBJ whole genome shotgun (WGS) entry which is preliminary data.</text>
</comment>
<dbReference type="Pfam" id="PF13180">
    <property type="entry name" value="PDZ_2"/>
    <property type="match status" value="2"/>
</dbReference>
<evidence type="ECO:0000256" key="10">
    <source>
        <dbReference type="ARBA" id="ARBA00022764"/>
    </source>
</evidence>
<dbReference type="GO" id="GO:0042597">
    <property type="term" value="C:periplasmic space"/>
    <property type="evidence" value="ECO:0007669"/>
    <property type="project" value="UniProtKB-SubCell"/>
</dbReference>
<dbReference type="InterPro" id="IPR001940">
    <property type="entry name" value="Peptidase_S1C"/>
</dbReference>
<feature type="binding site" evidence="16">
    <location>
        <begin position="214"/>
        <end position="216"/>
    </location>
    <ligand>
        <name>substrate</name>
    </ligand>
</feature>
<dbReference type="PRINTS" id="PR00834">
    <property type="entry name" value="PROTEASES2C"/>
</dbReference>
<dbReference type="Proteomes" id="UP000434044">
    <property type="component" value="Unassembled WGS sequence"/>
</dbReference>
<evidence type="ECO:0000313" key="18">
    <source>
        <dbReference type="EMBL" id="MTW21735.1"/>
    </source>
</evidence>
<feature type="binding site" evidence="16">
    <location>
        <position position="143"/>
    </location>
    <ligand>
        <name>substrate</name>
    </ligand>
</feature>
<keyword evidence="19" id="KW-1185">Reference proteome</keyword>
<keyword evidence="7" id="KW-0645">Protease</keyword>
<dbReference type="Gene3D" id="2.30.42.10">
    <property type="match status" value="2"/>
</dbReference>
<dbReference type="GO" id="GO:0004252">
    <property type="term" value="F:serine-type endopeptidase activity"/>
    <property type="evidence" value="ECO:0007669"/>
    <property type="project" value="InterPro"/>
</dbReference>
<dbReference type="SUPFAM" id="SSF50494">
    <property type="entry name" value="Trypsin-like serine proteases"/>
    <property type="match status" value="1"/>
</dbReference>
<accession>A0A6N8EC37</accession>
<dbReference type="InterPro" id="IPR036034">
    <property type="entry name" value="PDZ_sf"/>
</dbReference>
<evidence type="ECO:0000256" key="6">
    <source>
        <dbReference type="ARBA" id="ARBA00013958"/>
    </source>
</evidence>
<evidence type="ECO:0000256" key="14">
    <source>
        <dbReference type="ARBA" id="ARBA00032850"/>
    </source>
</evidence>
<name>A0A6N8EC37_9GAMM</name>
<feature type="domain" description="PDZ" evidence="17">
    <location>
        <begin position="378"/>
        <end position="462"/>
    </location>
</feature>
<sequence>MRPTSRLSLTLAVLLVCGLVVGPALGRDLPDFTRLVAENGPAVVNISTKQSSSITQRLQQYSIPNLPEGSPLEDLFRHFFGEEGAVPDDSFQSRSLGSGFFVSADGYVLTNSHVVESAEEIVVRTSDRREFVATLVGTDKRSDIALLKVEAEGLPAARIGSGKDLEVGEWVLAIGSPFGFESSATAGIVSAKGRSLPSENYVPFIQTDVAINPGNSGGPLFDLDGRVVGVNSQIYSRTGGFMGLSFAIPIEVAMDVVEQLKTKGRVSRGWLGVLIQDVTRELAESFGMPQPRGALVAQVLPDSPAAAAGLQPGDVILSFNGRDVPTSSSLPPLVGATPVGESAGLVVLRRGERVELRIQIQELPEEDQIAGDPGQTDKPAANRLGLVVRDLTPELRQQLEVEQGGVLIESIDPGPAASAGLSAGDVILMLDNQPIGNLADFERILTAIDPGHATAVLVQRGDTRMFYALKLPKS</sequence>
<dbReference type="Pfam" id="PF13365">
    <property type="entry name" value="Trypsin_2"/>
    <property type="match status" value="1"/>
</dbReference>
<dbReference type="AlphaFoldDB" id="A0A6N8EC37"/>
<dbReference type="CDD" id="cd10839">
    <property type="entry name" value="cpPDZ1_DegP-like"/>
    <property type="match status" value="1"/>
</dbReference>
<feature type="binding site" evidence="16">
    <location>
        <position position="113"/>
    </location>
    <ligand>
        <name>substrate</name>
    </ligand>
</feature>
<dbReference type="InterPro" id="IPR001478">
    <property type="entry name" value="PDZ"/>
</dbReference>
<feature type="active site" description="Charge relay system" evidence="15">
    <location>
        <position position="113"/>
    </location>
</feature>
<comment type="similarity">
    <text evidence="4">Belongs to the peptidase S1C family.</text>
</comment>
<dbReference type="NCBIfam" id="TIGR02037">
    <property type="entry name" value="degP_htrA_DO"/>
    <property type="match status" value="1"/>
</dbReference>
<dbReference type="InterPro" id="IPR009003">
    <property type="entry name" value="Peptidase_S1_PA"/>
</dbReference>
<comment type="function">
    <text evidence="2">Might be efficient in the degradation of transiently denatured and unfolded proteins which accumulate in the periplasm following stress conditions.</text>
</comment>
<evidence type="ECO:0000256" key="12">
    <source>
        <dbReference type="ARBA" id="ARBA00022825"/>
    </source>
</evidence>
<reference evidence="18 19" key="1">
    <citation type="submission" date="2019-11" db="EMBL/GenBank/DDBJ databases">
        <title>Whole-genome sequence of the anaerobic purple sulfur bacterium Allochromatium palmeri DSM 15591.</title>
        <authorList>
            <person name="Kyndt J.A."/>
            <person name="Meyer T.E."/>
        </authorList>
    </citation>
    <scope>NUCLEOTIDE SEQUENCE [LARGE SCALE GENOMIC DNA]</scope>
    <source>
        <strain evidence="18 19">DSM 15591</strain>
    </source>
</reference>
<dbReference type="FunFam" id="2.40.10.120:FF:000007">
    <property type="entry name" value="Periplasmic serine endoprotease DegP-like"/>
    <property type="match status" value="1"/>
</dbReference>
<dbReference type="OrthoDB" id="9758917at2"/>
<keyword evidence="8" id="KW-0732">Signal</keyword>
<comment type="subcellular location">
    <subcellularLocation>
        <location evidence="3">Periplasm</location>
    </subcellularLocation>
</comment>
<evidence type="ECO:0000256" key="15">
    <source>
        <dbReference type="PIRSR" id="PIRSR611782-1"/>
    </source>
</evidence>
<dbReference type="RefSeq" id="WP_155450312.1">
    <property type="nucleotide sequence ID" value="NZ_WNKT01000023.1"/>
</dbReference>
<dbReference type="SMART" id="SM00228">
    <property type="entry name" value="PDZ"/>
    <property type="match status" value="2"/>
</dbReference>
<keyword evidence="11" id="KW-0378">Hydrolase</keyword>
<evidence type="ECO:0000256" key="9">
    <source>
        <dbReference type="ARBA" id="ARBA00022737"/>
    </source>
</evidence>
<evidence type="ECO:0000313" key="19">
    <source>
        <dbReference type="Proteomes" id="UP000434044"/>
    </source>
</evidence>
<evidence type="ECO:0000256" key="11">
    <source>
        <dbReference type="ARBA" id="ARBA00022801"/>
    </source>
</evidence>
<comment type="catalytic activity">
    <reaction evidence="1">
        <text>Acts on substrates that are at least partially unfolded. The cleavage site P1 residue is normally between a pair of hydrophobic residues, such as Val-|-Val.</text>
        <dbReference type="EC" id="3.4.21.107"/>
    </reaction>
</comment>
<keyword evidence="12" id="KW-0720">Serine protease</keyword>
<feature type="active site" description="Charge relay system" evidence="15">
    <location>
        <position position="216"/>
    </location>
</feature>
<dbReference type="Gene3D" id="2.40.10.120">
    <property type="match status" value="1"/>
</dbReference>
<keyword evidence="9" id="KW-0677">Repeat</keyword>
<evidence type="ECO:0000256" key="1">
    <source>
        <dbReference type="ARBA" id="ARBA00001772"/>
    </source>
</evidence>
<protein>
    <recommendedName>
        <fullName evidence="6">Probable periplasmic serine endoprotease DegP-like</fullName>
        <ecNumber evidence="5">3.4.21.107</ecNumber>
    </recommendedName>
    <alternativeName>
        <fullName evidence="14">Protease Do</fullName>
    </alternativeName>
</protein>
<gene>
    <name evidence="18" type="ORF">GJ668_11605</name>
</gene>
<dbReference type="EC" id="3.4.21.107" evidence="5"/>
<dbReference type="EMBL" id="WNKT01000023">
    <property type="protein sequence ID" value="MTW21735.1"/>
    <property type="molecule type" value="Genomic_DNA"/>
</dbReference>
<evidence type="ECO:0000256" key="2">
    <source>
        <dbReference type="ARBA" id="ARBA00002610"/>
    </source>
</evidence>
<dbReference type="PANTHER" id="PTHR22939:SF130">
    <property type="entry name" value="PERIPLASMIC SERINE ENDOPROTEASE DEGP-LIKE-RELATED"/>
    <property type="match status" value="1"/>
</dbReference>
<dbReference type="SUPFAM" id="SSF50156">
    <property type="entry name" value="PDZ domain-like"/>
    <property type="match status" value="2"/>
</dbReference>
<organism evidence="18 19">
    <name type="scientific">Allochromatium palmeri</name>
    <dbReference type="NCBI Taxonomy" id="231048"/>
    <lineage>
        <taxon>Bacteria</taxon>
        <taxon>Pseudomonadati</taxon>
        <taxon>Pseudomonadota</taxon>
        <taxon>Gammaproteobacteria</taxon>
        <taxon>Chromatiales</taxon>
        <taxon>Chromatiaceae</taxon>
        <taxon>Allochromatium</taxon>
    </lineage>
</organism>
<dbReference type="PANTHER" id="PTHR22939">
    <property type="entry name" value="SERINE PROTEASE FAMILY S1C HTRA-RELATED"/>
    <property type="match status" value="1"/>
</dbReference>
<evidence type="ECO:0000256" key="16">
    <source>
        <dbReference type="PIRSR" id="PIRSR611782-2"/>
    </source>
</evidence>
<dbReference type="GO" id="GO:0006508">
    <property type="term" value="P:proteolysis"/>
    <property type="evidence" value="ECO:0007669"/>
    <property type="project" value="UniProtKB-KW"/>
</dbReference>
<dbReference type="InterPro" id="IPR011782">
    <property type="entry name" value="Pept_S1C_Do"/>
</dbReference>
<keyword evidence="13" id="KW-0346">Stress response</keyword>
<evidence type="ECO:0000256" key="8">
    <source>
        <dbReference type="ARBA" id="ARBA00022729"/>
    </source>
</evidence>
<evidence type="ECO:0000256" key="3">
    <source>
        <dbReference type="ARBA" id="ARBA00004418"/>
    </source>
</evidence>
<feature type="domain" description="PDZ" evidence="17">
    <location>
        <begin position="265"/>
        <end position="324"/>
    </location>
</feature>
<evidence type="ECO:0000256" key="7">
    <source>
        <dbReference type="ARBA" id="ARBA00022670"/>
    </source>
</evidence>
<proteinExistence type="inferred from homology"/>
<feature type="active site" description="Charge relay system" evidence="15">
    <location>
        <position position="143"/>
    </location>
</feature>
<evidence type="ECO:0000256" key="4">
    <source>
        <dbReference type="ARBA" id="ARBA00010541"/>
    </source>
</evidence>